<evidence type="ECO:0000256" key="2">
    <source>
        <dbReference type="ARBA" id="ARBA00009533"/>
    </source>
</evidence>
<dbReference type="GO" id="GO:0006548">
    <property type="term" value="P:L-histidine catabolic process"/>
    <property type="evidence" value="ECO:0007669"/>
    <property type="project" value="TreeGrafter"/>
</dbReference>
<dbReference type="PANTHER" id="PTHR11999:SF68">
    <property type="entry name" value="HISTIDINE DECARBOXYLASE"/>
    <property type="match status" value="1"/>
</dbReference>
<evidence type="ECO:0000256" key="7">
    <source>
        <dbReference type="ARBA" id="ARBA00022898"/>
    </source>
</evidence>
<dbReference type="GO" id="GO:0004398">
    <property type="term" value="F:histidine decarboxylase activity"/>
    <property type="evidence" value="ECO:0007669"/>
    <property type="project" value="UniProtKB-EC"/>
</dbReference>
<dbReference type="FunFam" id="3.40.640.10:FF:000025">
    <property type="entry name" value="Histidine decarboxylase"/>
    <property type="match status" value="1"/>
</dbReference>
<dbReference type="OrthoDB" id="639767at2759"/>
<protein>
    <recommendedName>
        <fullName evidence="9">Histidine decarboxylase</fullName>
        <ecNumber evidence="4">4.1.1.22</ecNumber>
    </recommendedName>
</protein>
<comment type="similarity">
    <text evidence="2">Belongs to the group II decarboxylase family.</text>
</comment>
<evidence type="ECO:0000256" key="1">
    <source>
        <dbReference type="ARBA" id="ARBA00001933"/>
    </source>
</evidence>
<dbReference type="Gene3D" id="3.90.1150.10">
    <property type="entry name" value="Aspartate Aminotransferase, domain 1"/>
    <property type="match status" value="1"/>
</dbReference>
<keyword evidence="5" id="KW-0127">Catecholamine biosynthesis</keyword>
<reference evidence="12" key="1">
    <citation type="submission" date="2009-10" db="EMBL/GenBank/DDBJ databases">
        <authorList>
            <person name="Freeman R.M.Jr."/>
            <person name="Wu M.M."/>
            <person name="Gerhart J.J."/>
        </authorList>
    </citation>
    <scope>NUCLEOTIDE SEQUENCE</scope>
</reference>
<dbReference type="KEGG" id="sko:100313635"/>
<accession>D1LX45</accession>
<dbReference type="GO" id="GO:0030170">
    <property type="term" value="F:pyridoxal phosphate binding"/>
    <property type="evidence" value="ECO:0007669"/>
    <property type="project" value="InterPro"/>
</dbReference>
<dbReference type="FunFam" id="1.20.1340.10:FF:000001">
    <property type="entry name" value="Histidine decarboxylase"/>
    <property type="match status" value="1"/>
</dbReference>
<evidence type="ECO:0000313" key="13">
    <source>
        <dbReference type="Proteomes" id="UP000694865"/>
    </source>
</evidence>
<dbReference type="EC" id="4.1.1.22" evidence="4"/>
<dbReference type="InterPro" id="IPR010977">
    <property type="entry name" value="Aromatic_deC"/>
</dbReference>
<evidence type="ECO:0000256" key="9">
    <source>
        <dbReference type="ARBA" id="ARBA00039946"/>
    </source>
</evidence>
<dbReference type="InterPro" id="IPR002129">
    <property type="entry name" value="PyrdxlP-dep_de-COase"/>
</dbReference>
<dbReference type="InterPro" id="IPR015421">
    <property type="entry name" value="PyrdxlP-dep_Trfase_major"/>
</dbReference>
<dbReference type="RefSeq" id="NP_001161568.1">
    <property type="nucleotide sequence ID" value="NM_001168096.1"/>
</dbReference>
<dbReference type="InterPro" id="IPR021115">
    <property type="entry name" value="Pyridoxal-P_BS"/>
</dbReference>
<proteinExistence type="evidence at transcript level"/>
<dbReference type="Gene3D" id="1.20.1340.10">
    <property type="entry name" value="dopa decarboxylase, N-terminal domain"/>
    <property type="match status" value="1"/>
</dbReference>
<evidence type="ECO:0000256" key="5">
    <source>
        <dbReference type="ARBA" id="ARBA00022584"/>
    </source>
</evidence>
<organism evidence="12">
    <name type="scientific">Saccoglossus kowalevskii</name>
    <name type="common">Acorn worm</name>
    <dbReference type="NCBI Taxonomy" id="10224"/>
    <lineage>
        <taxon>Eukaryota</taxon>
        <taxon>Metazoa</taxon>
        <taxon>Hemichordata</taxon>
        <taxon>Enteropneusta</taxon>
        <taxon>Harrimaniidae</taxon>
        <taxon>Saccoglossus</taxon>
    </lineage>
</organism>
<evidence type="ECO:0000256" key="6">
    <source>
        <dbReference type="ARBA" id="ARBA00022793"/>
    </source>
</evidence>
<dbReference type="FunFam" id="3.90.1150.10:FF:000018">
    <property type="entry name" value="Histidine decarboxylase"/>
    <property type="match status" value="1"/>
</dbReference>
<keyword evidence="8" id="KW-0456">Lyase</keyword>
<keyword evidence="6" id="KW-0210">Decarboxylase</keyword>
<dbReference type="Pfam" id="PF00282">
    <property type="entry name" value="Pyridoxal_deC"/>
    <property type="match status" value="1"/>
</dbReference>
<comment type="subunit">
    <text evidence="3">Homodimer.</text>
</comment>
<evidence type="ECO:0000256" key="3">
    <source>
        <dbReference type="ARBA" id="ARBA00011738"/>
    </source>
</evidence>
<name>D1LX45_SACKO</name>
<gene>
    <name evidence="14" type="primary">LOC100313635</name>
</gene>
<evidence type="ECO:0000313" key="12">
    <source>
        <dbReference type="EMBL" id="ACY92551.1"/>
    </source>
</evidence>
<sequence length="672" mass="74883">MDVDEYRRRGKEMVDYIADYLQTIRLRNVFPDVQPGYMQDLIPQEAPIDGENWEDIFKDIERVIMPGITHWQSPHMHAYFPALNSCPSLLGDMLADAIGCLGFTWASSPACTELEVIVMDWLAKAIGLPACFLHNSPGSRGGGVLQGTASEATLIAMLAARTDAIARIKEDCGNPQEFDEGAVISRLVVYCSDQAHSSVEKACLIAMVKIHTIPSDANLSLRGDALQKAIDEDKQKGLVPFYLCATLGTTGACAFDDMAELGPICEKEKIWMHIDAAYAGTAFLCPEYRGYLKGVEYAGSFAFNPSKWLMVHFDCTAMWVKNSASLHRTFNVNPLYLKHDKTGLAIDYMHWQIPLSRRFRALKLWFVIRSFGIKGLQSHVRKGIRLAKLFEGLVRREPGFEVAAERILGLVVFRLNGPNELNEHLLSALNHTGKIYVVPASLKGKYVIRFTVTSRSTTEDDIRLDWNLIRQKARDVRVKFAECGIGQPMENGHSVTRNQHDDDDDDDCGEGHHGGMPNASDATVRKYDIVTKNDDVNVRASFQKEQDENSPSLDFFVNSDYFVENGDKGEFGSVVKYRKCDRNGKAIRDPSLELDDTEGATGCLGKGADKPALGYCGVLKICQHVNIMEEKQNEKLGGVYVRANCCECNTNVLSGKEKKRLTKEASLNGQRK</sequence>
<evidence type="ECO:0000256" key="8">
    <source>
        <dbReference type="ARBA" id="ARBA00023239"/>
    </source>
</evidence>
<dbReference type="Gene3D" id="3.40.640.10">
    <property type="entry name" value="Type I PLP-dependent aspartate aminotransferase-like (Major domain)"/>
    <property type="match status" value="1"/>
</dbReference>
<dbReference type="AlphaFoldDB" id="D1LX45"/>
<feature type="modified residue" description="N6-(pyridoxal phosphate)lysine" evidence="10">
    <location>
        <position position="307"/>
    </location>
</feature>
<dbReference type="PRINTS" id="PR00800">
    <property type="entry name" value="YHDCRBOXLASE"/>
</dbReference>
<reference evidence="14" key="2">
    <citation type="submission" date="2025-05" db="UniProtKB">
        <authorList>
            <consortium name="RefSeq"/>
        </authorList>
    </citation>
    <scope>IDENTIFICATION</scope>
</reference>
<dbReference type="GO" id="GO:0001694">
    <property type="term" value="P:histamine biosynthetic process"/>
    <property type="evidence" value="ECO:0007669"/>
    <property type="project" value="TreeGrafter"/>
</dbReference>
<comment type="cofactor">
    <cofactor evidence="1 10">
        <name>pyridoxal 5'-phosphate</name>
        <dbReference type="ChEBI" id="CHEBI:597326"/>
    </cofactor>
</comment>
<evidence type="ECO:0000256" key="11">
    <source>
        <dbReference type="SAM" id="MobiDB-lite"/>
    </source>
</evidence>
<dbReference type="GO" id="GO:0005737">
    <property type="term" value="C:cytoplasm"/>
    <property type="evidence" value="ECO:0007669"/>
    <property type="project" value="TreeGrafter"/>
</dbReference>
<dbReference type="InterPro" id="IPR015422">
    <property type="entry name" value="PyrdxlP-dep_Trfase_small"/>
</dbReference>
<dbReference type="GeneID" id="100313635"/>
<evidence type="ECO:0000256" key="10">
    <source>
        <dbReference type="PIRSR" id="PIRSR602129-50"/>
    </source>
</evidence>
<dbReference type="SUPFAM" id="SSF53383">
    <property type="entry name" value="PLP-dependent transferases"/>
    <property type="match status" value="1"/>
</dbReference>
<keyword evidence="7 10" id="KW-0663">Pyridoxal phosphate</keyword>
<dbReference type="CDD" id="cd06450">
    <property type="entry name" value="DOPA_deC_like"/>
    <property type="match status" value="1"/>
</dbReference>
<dbReference type="PANTHER" id="PTHR11999">
    <property type="entry name" value="GROUP II PYRIDOXAL-5-PHOSPHATE DECARBOXYLASE"/>
    <property type="match status" value="1"/>
</dbReference>
<evidence type="ECO:0000313" key="14">
    <source>
        <dbReference type="RefSeq" id="NP_001161568.1"/>
    </source>
</evidence>
<dbReference type="InterPro" id="IPR015424">
    <property type="entry name" value="PyrdxlP-dep_Trfase"/>
</dbReference>
<dbReference type="GO" id="GO:0042423">
    <property type="term" value="P:catecholamine biosynthetic process"/>
    <property type="evidence" value="ECO:0007669"/>
    <property type="project" value="UniProtKB-KW"/>
</dbReference>
<dbReference type="PROSITE" id="PS00392">
    <property type="entry name" value="DDC_GAD_HDC_YDC"/>
    <property type="match status" value="1"/>
</dbReference>
<dbReference type="EMBL" id="GU076022">
    <property type="protein sequence ID" value="ACY92551.1"/>
    <property type="molecule type" value="mRNA"/>
</dbReference>
<keyword evidence="13" id="KW-1185">Reference proteome</keyword>
<feature type="region of interest" description="Disordered" evidence="11">
    <location>
        <begin position="489"/>
        <end position="523"/>
    </location>
</feature>
<dbReference type="Proteomes" id="UP000694865">
    <property type="component" value="Unplaced"/>
</dbReference>
<evidence type="ECO:0000256" key="4">
    <source>
        <dbReference type="ARBA" id="ARBA00012320"/>
    </source>
</evidence>